<protein>
    <recommendedName>
        <fullName evidence="3">Glycosyltransferase RgtA/B/C/D-like domain-containing protein</fullName>
    </recommendedName>
</protein>
<keyword evidence="1" id="KW-0472">Membrane</keyword>
<dbReference type="AlphaFoldDB" id="A0A3B1DN38"/>
<evidence type="ECO:0008006" key="3">
    <source>
        <dbReference type="Google" id="ProtNLM"/>
    </source>
</evidence>
<dbReference type="EMBL" id="UOGJ01000129">
    <property type="protein sequence ID" value="VAX37504.1"/>
    <property type="molecule type" value="Genomic_DNA"/>
</dbReference>
<feature type="transmembrane region" description="Helical" evidence="1">
    <location>
        <begin position="107"/>
        <end position="129"/>
    </location>
</feature>
<feature type="transmembrane region" description="Helical" evidence="1">
    <location>
        <begin position="399"/>
        <end position="418"/>
    </location>
</feature>
<accession>A0A3B1DN38</accession>
<feature type="transmembrane region" description="Helical" evidence="1">
    <location>
        <begin position="36"/>
        <end position="56"/>
    </location>
</feature>
<feature type="transmembrane region" description="Helical" evidence="1">
    <location>
        <begin position="310"/>
        <end position="332"/>
    </location>
</feature>
<feature type="transmembrane region" description="Helical" evidence="1">
    <location>
        <begin position="267"/>
        <end position="298"/>
    </location>
</feature>
<sequence length="466" mass="53604">MLLISLKLFFAILIPTLVGAALLKNIFTCTKLKRSVFLGFSYGLGQGILAQIILFIGALGGRFEVHTILKALLIVGLVFYGKYYFGLKKNSFMPEENLLDASTTETGVGAIFKGAVVLCFSLYVAMLFWKAWYWPIWGWDSMATSVFNAKVFFYEGSLENLKYVPHAPFPLQIPFSILWLNLNLGQWHDEYIKIIFPLVFLSFAAIQHYFLKYYTNSFWASLGLLFFLSASLITTHATSSYRDLFLLYYNCSVLISLMLWHDSQDNAWLILGGLLSGFGIFTKLEGLPYFLIHSLLLITCLFKQKKPLKVSILAFIKFTLPGLVIFLFFYMYKSLSGILMTEKTHMNFSGIFLDRVGWILQRFLEDLFWTSNWSIIWFLLCFAILLHIRVIKNCFRLQFLLGALVLFFGVPFSTSLIVHDASHILSRFTLSRIFLHFFPISIWLIIFIYYRVITGSRQGLDCDSIA</sequence>
<evidence type="ECO:0000256" key="1">
    <source>
        <dbReference type="SAM" id="Phobius"/>
    </source>
</evidence>
<proteinExistence type="predicted"/>
<feature type="transmembrane region" description="Helical" evidence="1">
    <location>
        <begin position="217"/>
        <end position="237"/>
    </location>
</feature>
<keyword evidence="1" id="KW-0812">Transmembrane</keyword>
<evidence type="ECO:0000313" key="2">
    <source>
        <dbReference type="EMBL" id="VAX37504.1"/>
    </source>
</evidence>
<feature type="transmembrane region" description="Helical" evidence="1">
    <location>
        <begin position="367"/>
        <end position="387"/>
    </location>
</feature>
<name>A0A3B1DN38_9ZZZZ</name>
<organism evidence="2">
    <name type="scientific">hydrothermal vent metagenome</name>
    <dbReference type="NCBI Taxonomy" id="652676"/>
    <lineage>
        <taxon>unclassified sequences</taxon>
        <taxon>metagenomes</taxon>
        <taxon>ecological metagenomes</taxon>
    </lineage>
</organism>
<keyword evidence="1" id="KW-1133">Transmembrane helix</keyword>
<feature type="transmembrane region" description="Helical" evidence="1">
    <location>
        <begin position="191"/>
        <end position="211"/>
    </location>
</feature>
<gene>
    <name evidence="2" type="ORF">MNBD_UNCLBAC01-560</name>
</gene>
<feature type="transmembrane region" description="Helical" evidence="1">
    <location>
        <begin position="430"/>
        <end position="450"/>
    </location>
</feature>
<feature type="transmembrane region" description="Helical" evidence="1">
    <location>
        <begin position="68"/>
        <end position="87"/>
    </location>
</feature>
<reference evidence="2" key="1">
    <citation type="submission" date="2018-06" db="EMBL/GenBank/DDBJ databases">
        <authorList>
            <person name="Zhirakovskaya E."/>
        </authorList>
    </citation>
    <scope>NUCLEOTIDE SEQUENCE</scope>
</reference>